<sequence>MNSAVGKDTMHRNPAHTPRTPHAPRTFTVAYAGGDERRGPLTMGQANMIRCILRDDPEHINNHDVWAIPPGTGLDAAIDALRTLALRHEGLRTTFPHVPGATPVEQVVAGEGTFTVTVVDHTEFPEEPARYAETVARAARAGRFALDREFPLRITVLTLGGVPVHAALASSHAVTDGSALAVLREEFLALLAGEELPAPASFAPLDLAAEEASPAGKRKSQASLRYWERIIRTEPQEMFAEPRAAGADGRARQLTLRSRRGARALAAAAGRIRNPEATVLLAAWCALVAHRAGQDSCVTAVPTSNRFHPTIARSVNTLSQDALLCLDVRVPSFDTLVRKTWGAALNAYRHSQFDSVRLWEMIGRVAGERGSHFARDVVFNDVSVLPATLLSAAPQNSGAAELDLTWGPLQVLPTRMLAFTYETTPQLHISLWADPALFTPQEAEGFLTGLVRLLEAAAEGDVPLGSLTGVTSVGPAERGPEWTRVDGCWASPTAVRDALSGAVGGLPVHIEADRPRAGSPPGLTAYIARGGDTALTPVGAHEALMNKLPAHGGTGVIAPRRYVLVEHPPAEAHRSDAWRRQQIIEEGTGRSRQVRHER</sequence>
<reference evidence="3 4" key="1">
    <citation type="submission" date="2023-09" db="EMBL/GenBank/DDBJ databases">
        <title>Genome completion map analysis of the actinomycetes C11-1.</title>
        <authorList>
            <person name="Qin P."/>
            <person name="Guan P."/>
        </authorList>
    </citation>
    <scope>NUCLEOTIDE SEQUENCE [LARGE SCALE GENOMIC DNA]</scope>
    <source>
        <strain evidence="3 4">C11-1</strain>
    </source>
</reference>
<dbReference type="PANTHER" id="PTHR45527">
    <property type="entry name" value="NONRIBOSOMAL PEPTIDE SYNTHETASE"/>
    <property type="match status" value="1"/>
</dbReference>
<evidence type="ECO:0000313" key="3">
    <source>
        <dbReference type="EMBL" id="WNF26787.1"/>
    </source>
</evidence>
<name>A0ABY9VS91_9ACTN</name>
<evidence type="ECO:0000259" key="2">
    <source>
        <dbReference type="Pfam" id="PF00668"/>
    </source>
</evidence>
<protein>
    <submittedName>
        <fullName evidence="3">Condensation domain-containing protein</fullName>
    </submittedName>
</protein>
<dbReference type="SUPFAM" id="SSF52777">
    <property type="entry name" value="CoA-dependent acyltransferases"/>
    <property type="match status" value="2"/>
</dbReference>
<dbReference type="InterPro" id="IPR001242">
    <property type="entry name" value="Condensation_dom"/>
</dbReference>
<dbReference type="Gene3D" id="3.30.559.10">
    <property type="entry name" value="Chloramphenicol acetyltransferase-like domain"/>
    <property type="match status" value="1"/>
</dbReference>
<dbReference type="Gene3D" id="3.30.559.30">
    <property type="entry name" value="Nonribosomal peptide synthetase, condensation domain"/>
    <property type="match status" value="1"/>
</dbReference>
<organism evidence="3 4">
    <name type="scientific">Streptomyces durocortorensis</name>
    <dbReference type="NCBI Taxonomy" id="2811104"/>
    <lineage>
        <taxon>Bacteria</taxon>
        <taxon>Bacillati</taxon>
        <taxon>Actinomycetota</taxon>
        <taxon>Actinomycetes</taxon>
        <taxon>Kitasatosporales</taxon>
        <taxon>Streptomycetaceae</taxon>
        <taxon>Streptomyces</taxon>
    </lineage>
</organism>
<dbReference type="EMBL" id="CP134500">
    <property type="protein sequence ID" value="WNF26787.1"/>
    <property type="molecule type" value="Genomic_DNA"/>
</dbReference>
<accession>A0ABY9VS91</accession>
<dbReference type="Pfam" id="PF00668">
    <property type="entry name" value="Condensation"/>
    <property type="match status" value="1"/>
</dbReference>
<dbReference type="PANTHER" id="PTHR45527:SF1">
    <property type="entry name" value="FATTY ACID SYNTHASE"/>
    <property type="match status" value="1"/>
</dbReference>
<dbReference type="Proteomes" id="UP001303236">
    <property type="component" value="Chromosome"/>
</dbReference>
<keyword evidence="4" id="KW-1185">Reference proteome</keyword>
<proteinExistence type="predicted"/>
<gene>
    <name evidence="3" type="ORF">RI138_08010</name>
</gene>
<feature type="region of interest" description="Disordered" evidence="1">
    <location>
        <begin position="1"/>
        <end position="25"/>
    </location>
</feature>
<evidence type="ECO:0000313" key="4">
    <source>
        <dbReference type="Proteomes" id="UP001303236"/>
    </source>
</evidence>
<feature type="domain" description="Condensation" evidence="2">
    <location>
        <begin position="56"/>
        <end position="458"/>
    </location>
</feature>
<evidence type="ECO:0000256" key="1">
    <source>
        <dbReference type="SAM" id="MobiDB-lite"/>
    </source>
</evidence>
<dbReference type="InterPro" id="IPR023213">
    <property type="entry name" value="CAT-like_dom_sf"/>
</dbReference>